<sequence>MTPDPFMATEPLEGAMVLLDDFLSSNPNFDFLDRILGYDSPENHISTQEKDHPADSKEDQEKENKRGKEEEREEEKEEEKEEQQQEEGIKKRKLENDSSEDSKSEDSEDEDTGNHKSSAMKEVLPKITQMNSHLFMIHDVLLHMMNEMKQQTSLLRDIRDGRDSAHSSTHWTENRRRSRSKSPRRKTPTRRRTPPRSRPQVFRRK</sequence>
<dbReference type="RefSeq" id="XP_022300695.1">
    <property type="nucleotide sequence ID" value="XM_022444987.1"/>
</dbReference>
<reference evidence="3" key="1">
    <citation type="submission" date="2025-08" db="UniProtKB">
        <authorList>
            <consortium name="RefSeq"/>
        </authorList>
    </citation>
    <scope>IDENTIFICATION</scope>
    <source>
        <tissue evidence="3">Whole sample</tissue>
    </source>
</reference>
<gene>
    <name evidence="3" type="primary">LOC111108904</name>
</gene>
<dbReference type="KEGG" id="cvn:111108904"/>
<accession>A0A8B8BB94</accession>
<keyword evidence="2" id="KW-1185">Reference proteome</keyword>
<evidence type="ECO:0000256" key="1">
    <source>
        <dbReference type="SAM" id="MobiDB-lite"/>
    </source>
</evidence>
<protein>
    <submittedName>
        <fullName evidence="3">Glutamic acid-rich protein-like</fullName>
    </submittedName>
</protein>
<dbReference type="GeneID" id="111108904"/>
<evidence type="ECO:0000313" key="2">
    <source>
        <dbReference type="Proteomes" id="UP000694844"/>
    </source>
</evidence>
<organism evidence="2 3">
    <name type="scientific">Crassostrea virginica</name>
    <name type="common">Eastern oyster</name>
    <dbReference type="NCBI Taxonomy" id="6565"/>
    <lineage>
        <taxon>Eukaryota</taxon>
        <taxon>Metazoa</taxon>
        <taxon>Spiralia</taxon>
        <taxon>Lophotrochozoa</taxon>
        <taxon>Mollusca</taxon>
        <taxon>Bivalvia</taxon>
        <taxon>Autobranchia</taxon>
        <taxon>Pteriomorphia</taxon>
        <taxon>Ostreida</taxon>
        <taxon>Ostreoidea</taxon>
        <taxon>Ostreidae</taxon>
        <taxon>Crassostrea</taxon>
    </lineage>
</organism>
<feature type="region of interest" description="Disordered" evidence="1">
    <location>
        <begin position="157"/>
        <end position="205"/>
    </location>
</feature>
<dbReference type="AlphaFoldDB" id="A0A8B8BB94"/>
<feature type="compositionally biased region" description="Basic residues" evidence="1">
    <location>
        <begin position="176"/>
        <end position="205"/>
    </location>
</feature>
<name>A0A8B8BB94_CRAVI</name>
<feature type="compositionally biased region" description="Basic and acidic residues" evidence="1">
    <location>
        <begin position="47"/>
        <end position="70"/>
    </location>
</feature>
<proteinExistence type="predicted"/>
<evidence type="ECO:0000313" key="3">
    <source>
        <dbReference type="RefSeq" id="XP_022300695.1"/>
    </source>
</evidence>
<feature type="compositionally biased region" description="Acidic residues" evidence="1">
    <location>
        <begin position="71"/>
        <end position="85"/>
    </location>
</feature>
<feature type="compositionally biased region" description="Basic and acidic residues" evidence="1">
    <location>
        <begin position="94"/>
        <end position="105"/>
    </location>
</feature>
<feature type="region of interest" description="Disordered" evidence="1">
    <location>
        <begin position="41"/>
        <end position="120"/>
    </location>
</feature>
<dbReference type="Proteomes" id="UP000694844">
    <property type="component" value="Chromosome 8"/>
</dbReference>